<proteinExistence type="predicted"/>
<dbReference type="SMART" id="SM00448">
    <property type="entry name" value="REC"/>
    <property type="match status" value="1"/>
</dbReference>
<dbReference type="GO" id="GO:0003677">
    <property type="term" value="F:DNA binding"/>
    <property type="evidence" value="ECO:0007669"/>
    <property type="project" value="UniProtKB-KW"/>
</dbReference>
<protein>
    <submittedName>
        <fullName evidence="6">LuxR family two component transcriptional regulator</fullName>
    </submittedName>
</protein>
<dbReference type="Pfam" id="PF00196">
    <property type="entry name" value="GerE"/>
    <property type="match status" value="1"/>
</dbReference>
<dbReference type="OrthoDB" id="9814495at2"/>
<dbReference type="InterPro" id="IPR011006">
    <property type="entry name" value="CheY-like_superfamily"/>
</dbReference>
<comment type="caution">
    <text evidence="6">The sequence shown here is derived from an EMBL/GenBank/DDBJ whole genome shotgun (WGS) entry which is preliminary data.</text>
</comment>
<dbReference type="PROSITE" id="PS00622">
    <property type="entry name" value="HTH_LUXR_1"/>
    <property type="match status" value="1"/>
</dbReference>
<evidence type="ECO:0000256" key="1">
    <source>
        <dbReference type="ARBA" id="ARBA00022553"/>
    </source>
</evidence>
<evidence type="ECO:0000259" key="5">
    <source>
        <dbReference type="PROSITE" id="PS50110"/>
    </source>
</evidence>
<dbReference type="GO" id="GO:0006355">
    <property type="term" value="P:regulation of DNA-templated transcription"/>
    <property type="evidence" value="ECO:0007669"/>
    <property type="project" value="InterPro"/>
</dbReference>
<keyword evidence="1 3" id="KW-0597">Phosphoprotein</keyword>
<dbReference type="Proteomes" id="UP000244523">
    <property type="component" value="Unassembled WGS sequence"/>
</dbReference>
<name>A0A2T6KSA4_9RHOB</name>
<feature type="domain" description="HTH luxR-type" evidence="4">
    <location>
        <begin position="159"/>
        <end position="224"/>
    </location>
</feature>
<dbReference type="SUPFAM" id="SSF46894">
    <property type="entry name" value="C-terminal effector domain of the bipartite response regulators"/>
    <property type="match status" value="1"/>
</dbReference>
<dbReference type="CDD" id="cd06170">
    <property type="entry name" value="LuxR_C_like"/>
    <property type="match status" value="1"/>
</dbReference>
<evidence type="ECO:0000313" key="7">
    <source>
        <dbReference type="Proteomes" id="UP000244523"/>
    </source>
</evidence>
<feature type="domain" description="Response regulatory" evidence="5">
    <location>
        <begin position="15"/>
        <end position="132"/>
    </location>
</feature>
<dbReference type="EMBL" id="QBUD01000001">
    <property type="protein sequence ID" value="PUB19432.1"/>
    <property type="molecule type" value="Genomic_DNA"/>
</dbReference>
<dbReference type="InterPro" id="IPR000792">
    <property type="entry name" value="Tscrpt_reg_LuxR_C"/>
</dbReference>
<feature type="modified residue" description="4-aspartylphosphate" evidence="3">
    <location>
        <position position="67"/>
    </location>
</feature>
<dbReference type="Pfam" id="PF00072">
    <property type="entry name" value="Response_reg"/>
    <property type="match status" value="1"/>
</dbReference>
<dbReference type="PANTHER" id="PTHR45566:SF1">
    <property type="entry name" value="HTH-TYPE TRANSCRIPTIONAL REGULATOR YHJB-RELATED"/>
    <property type="match status" value="1"/>
</dbReference>
<sequence>MYDGKANPKEKTVKMTLIVDDHPLYCDAMCSSLLTAFKVQQVKAANSLTEATRLLSGGLVPDLVLLDIGLPDTTGLSGFLKLKELLPDVPILVISADSSDETIQASMDAGAAGFIPKDAPRHVIADALAEVQDGEKFLPPGFWPQPRARAQDAASPEDISQRLAALTPQQSRIINLICAGKPNKVIAYELSVTEGTVKAHITALLRRLGVSNRTQAAILANSANLDRGRTEFSDMDARALLN</sequence>
<dbReference type="InterPro" id="IPR051015">
    <property type="entry name" value="EvgA-like"/>
</dbReference>
<dbReference type="InterPro" id="IPR001789">
    <property type="entry name" value="Sig_transdc_resp-reg_receiver"/>
</dbReference>
<dbReference type="PANTHER" id="PTHR45566">
    <property type="entry name" value="HTH-TYPE TRANSCRIPTIONAL REGULATOR YHJB-RELATED"/>
    <property type="match status" value="1"/>
</dbReference>
<keyword evidence="7" id="KW-1185">Reference proteome</keyword>
<evidence type="ECO:0000256" key="3">
    <source>
        <dbReference type="PROSITE-ProRule" id="PRU00169"/>
    </source>
</evidence>
<dbReference type="GO" id="GO:0000160">
    <property type="term" value="P:phosphorelay signal transduction system"/>
    <property type="evidence" value="ECO:0007669"/>
    <property type="project" value="InterPro"/>
</dbReference>
<accession>A0A2T6KSA4</accession>
<evidence type="ECO:0000259" key="4">
    <source>
        <dbReference type="PROSITE" id="PS50043"/>
    </source>
</evidence>
<keyword evidence="2" id="KW-0238">DNA-binding</keyword>
<organism evidence="6 7">
    <name type="scientific">Yoonia sediminilitoris</name>
    <dbReference type="NCBI Taxonomy" id="1286148"/>
    <lineage>
        <taxon>Bacteria</taxon>
        <taxon>Pseudomonadati</taxon>
        <taxon>Pseudomonadota</taxon>
        <taxon>Alphaproteobacteria</taxon>
        <taxon>Rhodobacterales</taxon>
        <taxon>Paracoccaceae</taxon>
        <taxon>Yoonia</taxon>
    </lineage>
</organism>
<dbReference type="RefSeq" id="WP_108385049.1">
    <property type="nucleotide sequence ID" value="NZ_QBUD01000001.1"/>
</dbReference>
<dbReference type="CDD" id="cd17535">
    <property type="entry name" value="REC_NarL-like"/>
    <property type="match status" value="1"/>
</dbReference>
<dbReference type="PROSITE" id="PS50110">
    <property type="entry name" value="RESPONSE_REGULATORY"/>
    <property type="match status" value="1"/>
</dbReference>
<dbReference type="InterPro" id="IPR016032">
    <property type="entry name" value="Sig_transdc_resp-reg_C-effctor"/>
</dbReference>
<dbReference type="InterPro" id="IPR058245">
    <property type="entry name" value="NreC/VraR/RcsB-like_REC"/>
</dbReference>
<gene>
    <name evidence="6" type="ORF">C8N45_1011030</name>
</gene>
<dbReference type="PROSITE" id="PS50043">
    <property type="entry name" value="HTH_LUXR_2"/>
    <property type="match status" value="1"/>
</dbReference>
<evidence type="ECO:0000256" key="2">
    <source>
        <dbReference type="ARBA" id="ARBA00023125"/>
    </source>
</evidence>
<evidence type="ECO:0000313" key="6">
    <source>
        <dbReference type="EMBL" id="PUB19432.1"/>
    </source>
</evidence>
<dbReference type="SUPFAM" id="SSF52172">
    <property type="entry name" value="CheY-like"/>
    <property type="match status" value="1"/>
</dbReference>
<dbReference type="SMART" id="SM00421">
    <property type="entry name" value="HTH_LUXR"/>
    <property type="match status" value="1"/>
</dbReference>
<dbReference type="PRINTS" id="PR00038">
    <property type="entry name" value="HTHLUXR"/>
</dbReference>
<reference evidence="6 7" key="1">
    <citation type="submission" date="2018-04" db="EMBL/GenBank/DDBJ databases">
        <title>Genomic Encyclopedia of Archaeal and Bacterial Type Strains, Phase II (KMG-II): from individual species to whole genera.</title>
        <authorList>
            <person name="Goeker M."/>
        </authorList>
    </citation>
    <scope>NUCLEOTIDE SEQUENCE [LARGE SCALE GENOMIC DNA]</scope>
    <source>
        <strain evidence="6 7">DSM 29955</strain>
    </source>
</reference>
<dbReference type="Gene3D" id="3.40.50.2300">
    <property type="match status" value="1"/>
</dbReference>
<dbReference type="AlphaFoldDB" id="A0A2T6KSA4"/>